<comment type="caution">
    <text evidence="2">The sequence shown here is derived from an EMBL/GenBank/DDBJ whole genome shotgun (WGS) entry which is preliminary data.</text>
</comment>
<evidence type="ECO:0000259" key="1">
    <source>
        <dbReference type="Pfam" id="PF01548"/>
    </source>
</evidence>
<accession>A0ABV2H024</accession>
<evidence type="ECO:0000313" key="2">
    <source>
        <dbReference type="EMBL" id="MET3583887.1"/>
    </source>
</evidence>
<dbReference type="Proteomes" id="UP001549204">
    <property type="component" value="Unassembled WGS sequence"/>
</dbReference>
<organism evidence="2 3">
    <name type="scientific">Mesorhizobium robiniae</name>
    <dbReference type="NCBI Taxonomy" id="559315"/>
    <lineage>
        <taxon>Bacteria</taxon>
        <taxon>Pseudomonadati</taxon>
        <taxon>Pseudomonadota</taxon>
        <taxon>Alphaproteobacteria</taxon>
        <taxon>Hyphomicrobiales</taxon>
        <taxon>Phyllobacteriaceae</taxon>
        <taxon>Mesorhizobium</taxon>
    </lineage>
</organism>
<dbReference type="InterPro" id="IPR002525">
    <property type="entry name" value="Transp_IS110-like_N"/>
</dbReference>
<dbReference type="PANTHER" id="PTHR33055:SF3">
    <property type="entry name" value="PUTATIVE TRANSPOSASE FOR IS117-RELATED"/>
    <property type="match status" value="1"/>
</dbReference>
<dbReference type="InterPro" id="IPR047650">
    <property type="entry name" value="Transpos_IS110"/>
</dbReference>
<sequence>MDLLAIDLGKQSFHLHGIDADRVLVSRKVSRAKLLETMNEIAPEKIGMEGCASAHHWGRWFTRDRRRVRLINPRVVKPFARGSKNDAVDAEAIYEAATRPTMRFVPVKSIEQQDLQSLHRIRERLVL</sequence>
<proteinExistence type="predicted"/>
<feature type="domain" description="Transposase IS110-like N-terminal" evidence="1">
    <location>
        <begin position="5"/>
        <end position="126"/>
    </location>
</feature>
<protein>
    <submittedName>
        <fullName evidence="2">Transposase</fullName>
    </submittedName>
</protein>
<gene>
    <name evidence="2" type="ORF">ABID19_006953</name>
</gene>
<dbReference type="EMBL" id="JBEPMC010000035">
    <property type="protein sequence ID" value="MET3583887.1"/>
    <property type="molecule type" value="Genomic_DNA"/>
</dbReference>
<keyword evidence="3" id="KW-1185">Reference proteome</keyword>
<reference evidence="2 3" key="1">
    <citation type="submission" date="2024-06" db="EMBL/GenBank/DDBJ databases">
        <title>Genomic Encyclopedia of Type Strains, Phase IV (KMG-IV): sequencing the most valuable type-strain genomes for metagenomic binning, comparative biology and taxonomic classification.</title>
        <authorList>
            <person name="Goeker M."/>
        </authorList>
    </citation>
    <scope>NUCLEOTIDE SEQUENCE [LARGE SCALE GENOMIC DNA]</scope>
    <source>
        <strain evidence="2 3">DSM 100022</strain>
    </source>
</reference>
<dbReference type="PANTHER" id="PTHR33055">
    <property type="entry name" value="TRANSPOSASE FOR INSERTION SEQUENCE ELEMENT IS1111A"/>
    <property type="match status" value="1"/>
</dbReference>
<name>A0ABV2H024_9HYPH</name>
<dbReference type="Pfam" id="PF01548">
    <property type="entry name" value="DEDD_Tnp_IS110"/>
    <property type="match status" value="1"/>
</dbReference>
<evidence type="ECO:0000313" key="3">
    <source>
        <dbReference type="Proteomes" id="UP001549204"/>
    </source>
</evidence>